<dbReference type="Gene3D" id="3.30.1490.480">
    <property type="entry name" value="Endolytic murein transglycosylase"/>
    <property type="match status" value="1"/>
</dbReference>
<gene>
    <name evidence="3" type="ORF">UFB30_07995</name>
</gene>
<proteinExistence type="predicted"/>
<feature type="coiled-coil region" evidence="1">
    <location>
        <begin position="43"/>
        <end position="70"/>
    </location>
</feature>
<sequence length="145" mass="16152">MDRKIIRSTGIGMMISALFIFSAGYLTDEQTPEGQNALADDEMVIKTDEYQSLQNEIVEWEEHVSALEAETEAPAEDITRMILSVESGMTSPDISSALYSNGLITDEEAFNEYLTEQNLTDQIQIGDYDLNSTMSIEQIAVLITQ</sequence>
<evidence type="ECO:0000256" key="2">
    <source>
        <dbReference type="SAM" id="Phobius"/>
    </source>
</evidence>
<name>A0ABU5KM60_9BACL</name>
<comment type="caution">
    <text evidence="3">The sequence shown here is derived from an EMBL/GenBank/DDBJ whole genome shotgun (WGS) entry which is preliminary data.</text>
</comment>
<dbReference type="Proteomes" id="UP001292084">
    <property type="component" value="Unassembled WGS sequence"/>
</dbReference>
<organism evidence="3 4">
    <name type="scientific">Jeotgalibacillus haloalkalitolerans</name>
    <dbReference type="NCBI Taxonomy" id="3104292"/>
    <lineage>
        <taxon>Bacteria</taxon>
        <taxon>Bacillati</taxon>
        <taxon>Bacillota</taxon>
        <taxon>Bacilli</taxon>
        <taxon>Bacillales</taxon>
        <taxon>Caryophanaceae</taxon>
        <taxon>Jeotgalibacillus</taxon>
    </lineage>
</organism>
<keyword evidence="4" id="KW-1185">Reference proteome</keyword>
<keyword evidence="1" id="KW-0175">Coiled coil</keyword>
<evidence type="ECO:0000256" key="1">
    <source>
        <dbReference type="SAM" id="Coils"/>
    </source>
</evidence>
<accession>A0ABU5KM60</accession>
<feature type="transmembrane region" description="Helical" evidence="2">
    <location>
        <begin position="5"/>
        <end position="26"/>
    </location>
</feature>
<keyword evidence="2" id="KW-0812">Transmembrane</keyword>
<protein>
    <recommendedName>
        <fullName evidence="5">Endolytic transglycosylase MltG</fullName>
    </recommendedName>
</protein>
<evidence type="ECO:0000313" key="4">
    <source>
        <dbReference type="Proteomes" id="UP001292084"/>
    </source>
</evidence>
<dbReference type="RefSeq" id="WP_322421148.1">
    <property type="nucleotide sequence ID" value="NZ_JAXQNN010000002.1"/>
</dbReference>
<dbReference type="EMBL" id="JAXQNN010000002">
    <property type="protein sequence ID" value="MDZ5712168.1"/>
    <property type="molecule type" value="Genomic_DNA"/>
</dbReference>
<keyword evidence="2" id="KW-0472">Membrane</keyword>
<reference evidence="3 4" key="1">
    <citation type="submission" date="2023-12" db="EMBL/GenBank/DDBJ databases">
        <title>Jeotgalibacillus haloalkaliphilus sp. nov., a novel salt-tolerant bacteria, isolated from the estuary of the Fenhe River into the Yellow River.</title>
        <authorList>
            <person name="Li Y."/>
        </authorList>
    </citation>
    <scope>NUCLEOTIDE SEQUENCE [LARGE SCALE GENOMIC DNA]</scope>
    <source>
        <strain evidence="3 4">HH7-29</strain>
    </source>
</reference>
<evidence type="ECO:0000313" key="3">
    <source>
        <dbReference type="EMBL" id="MDZ5712168.1"/>
    </source>
</evidence>
<evidence type="ECO:0008006" key="5">
    <source>
        <dbReference type="Google" id="ProtNLM"/>
    </source>
</evidence>
<keyword evidence="2" id="KW-1133">Transmembrane helix</keyword>